<accession>A0A420VBR0</accession>
<keyword evidence="9" id="KW-1185">Reference proteome</keyword>
<feature type="domain" description="NEAT" evidence="7">
    <location>
        <begin position="33"/>
        <end position="163"/>
    </location>
</feature>
<evidence type="ECO:0000313" key="8">
    <source>
        <dbReference type="EMBL" id="RKO61054.1"/>
    </source>
</evidence>
<sequence length="406" mass="45056" precursor="true">MRKKIKKFIAIFAVFLLLLPVVNVQPILAESTLEDGEYTIDFRVLKNGTDDISTMDGYTVKPAGLTVQDGKTYISVTLKSSEWIKTFQVERNGEYVDAEVVSVNEEENTRVVKFEVDDLTKKLNVQTRVSVPGVYDTVHTVQFQFDVQSITPVQTEPPSEGGQAPENPGNEPGTNNPGDNPANGDNPSPGNDEPRNELADGLYTVEFIVLKHGTDDPSMVNDYVVSPALLTVKNGQMDVAFTLLKSSWITQLQVERNGQYQDVEVRSKNEKQDTRVVGFPIEDLSKKVNAKIKVDIPDLQYHNTYDIQFAFDPDSIKPYKGTSAPTTDPNGQDQQNGADDDDPLTFNRDADQQPKDGDTADPSDSSALNAKTADISQLGLYLAMLMGSLSVILWKNRSWFLLRLKE</sequence>
<dbReference type="SUPFAM" id="SSF158911">
    <property type="entry name" value="NEAT domain-like"/>
    <property type="match status" value="2"/>
</dbReference>
<dbReference type="PANTHER" id="PTHR37824:SF1">
    <property type="entry name" value="IRON-REGULATED SURFACE DETERMINANT PROTEIN C"/>
    <property type="match status" value="1"/>
</dbReference>
<feature type="domain" description="NEAT" evidence="7">
    <location>
        <begin position="198"/>
        <end position="319"/>
    </location>
</feature>
<comment type="subcellular location">
    <subcellularLocation>
        <location evidence="1">Secreted</location>
        <location evidence="1">Cell wall</location>
        <topology evidence="1">Peptidoglycan-anchor</topology>
    </subcellularLocation>
</comment>
<reference evidence="8 9" key="1">
    <citation type="submission" date="2013-12" db="EMBL/GenBank/DDBJ databases">
        <title>Genome and proteome characterization of Caldibacillus debilis GB1 derived from a cellulolytic aero-tolerant co-culture.</title>
        <authorList>
            <person name="Wushke S.T."/>
            <person name="Zhang X."/>
            <person name="Fristensky B."/>
            <person name="Wilkins J.A."/>
            <person name="Levin D.B."/>
            <person name="Sparling R."/>
        </authorList>
    </citation>
    <scope>NUCLEOTIDE SEQUENCE [LARGE SCALE GENOMIC DNA]</scope>
    <source>
        <strain evidence="8 9">GB1</strain>
    </source>
</reference>
<evidence type="ECO:0000256" key="6">
    <source>
        <dbReference type="SAM" id="MobiDB-lite"/>
    </source>
</evidence>
<dbReference type="SMART" id="SM00725">
    <property type="entry name" value="NEAT"/>
    <property type="match status" value="2"/>
</dbReference>
<dbReference type="PROSITE" id="PS50978">
    <property type="entry name" value="NEAT"/>
    <property type="match status" value="2"/>
</dbReference>
<organism evidence="8 9">
    <name type="scientific">Caldibacillus debilis GB1</name>
    <dbReference type="NCBI Taxonomy" id="1339248"/>
    <lineage>
        <taxon>Bacteria</taxon>
        <taxon>Bacillati</taxon>
        <taxon>Bacillota</taxon>
        <taxon>Bacilli</taxon>
        <taxon>Bacillales</taxon>
        <taxon>Bacillaceae</taxon>
        <taxon>Caldibacillus</taxon>
    </lineage>
</organism>
<dbReference type="InterPro" id="IPR050436">
    <property type="entry name" value="IsdA"/>
</dbReference>
<evidence type="ECO:0000259" key="7">
    <source>
        <dbReference type="PROSITE" id="PS50978"/>
    </source>
</evidence>
<dbReference type="InterPro" id="IPR037250">
    <property type="entry name" value="NEAT_dom_sf"/>
</dbReference>
<evidence type="ECO:0000256" key="5">
    <source>
        <dbReference type="ARBA" id="ARBA00023088"/>
    </source>
</evidence>
<keyword evidence="2" id="KW-0134">Cell wall</keyword>
<keyword evidence="4" id="KW-0732">Signal</keyword>
<name>A0A420VBR0_9BACI</name>
<comment type="caution">
    <text evidence="8">The sequence shown here is derived from an EMBL/GenBank/DDBJ whole genome shotgun (WGS) entry which is preliminary data.</text>
</comment>
<dbReference type="InterPro" id="IPR006635">
    <property type="entry name" value="NEAT_dom"/>
</dbReference>
<dbReference type="Gene3D" id="2.60.40.1850">
    <property type="match status" value="2"/>
</dbReference>
<dbReference type="InterPro" id="IPR017502">
    <property type="entry name" value="Sortase_SrtB_target"/>
</dbReference>
<protein>
    <submittedName>
        <fullName evidence="8">Sortase B cell surface sorting signal</fullName>
    </submittedName>
</protein>
<feature type="compositionally biased region" description="Low complexity" evidence="6">
    <location>
        <begin position="165"/>
        <end position="191"/>
    </location>
</feature>
<keyword evidence="3" id="KW-0964">Secreted</keyword>
<evidence type="ECO:0000313" key="9">
    <source>
        <dbReference type="Proteomes" id="UP000286235"/>
    </source>
</evidence>
<keyword evidence="5" id="KW-0572">Peptidoglycan-anchor</keyword>
<dbReference type="CDD" id="cd06920">
    <property type="entry name" value="NEAT"/>
    <property type="match status" value="2"/>
</dbReference>
<dbReference type="RefSeq" id="WP_120670429.1">
    <property type="nucleotide sequence ID" value="NZ_AZRV01000047.1"/>
</dbReference>
<feature type="compositionally biased region" description="Basic and acidic residues" evidence="6">
    <location>
        <begin position="348"/>
        <end position="358"/>
    </location>
</feature>
<gene>
    <name evidence="8" type="ORF">Cdeb_01959</name>
</gene>
<dbReference type="Proteomes" id="UP000286235">
    <property type="component" value="Unassembled WGS sequence"/>
</dbReference>
<proteinExistence type="predicted"/>
<evidence type="ECO:0000256" key="3">
    <source>
        <dbReference type="ARBA" id="ARBA00022525"/>
    </source>
</evidence>
<feature type="compositionally biased region" description="Low complexity" evidence="6">
    <location>
        <begin position="328"/>
        <end position="337"/>
    </location>
</feature>
<feature type="region of interest" description="Disordered" evidence="6">
    <location>
        <begin position="149"/>
        <end position="197"/>
    </location>
</feature>
<dbReference type="AlphaFoldDB" id="A0A420VBR0"/>
<evidence type="ECO:0000256" key="4">
    <source>
        <dbReference type="ARBA" id="ARBA00022729"/>
    </source>
</evidence>
<evidence type="ECO:0000256" key="2">
    <source>
        <dbReference type="ARBA" id="ARBA00022512"/>
    </source>
</evidence>
<feature type="region of interest" description="Disordered" evidence="6">
    <location>
        <begin position="318"/>
        <end position="368"/>
    </location>
</feature>
<dbReference type="EMBL" id="AZRV01000047">
    <property type="protein sequence ID" value="RKO61054.1"/>
    <property type="molecule type" value="Genomic_DNA"/>
</dbReference>
<dbReference type="NCBIfam" id="TIGR03063">
    <property type="entry name" value="srtB_target"/>
    <property type="match status" value="1"/>
</dbReference>
<dbReference type="Pfam" id="PF05031">
    <property type="entry name" value="NEAT"/>
    <property type="match status" value="2"/>
</dbReference>
<dbReference type="PANTHER" id="PTHR37824">
    <property type="entry name" value="IRON-REGULATED SURFACE DETERMINANT PROTEIN C"/>
    <property type="match status" value="1"/>
</dbReference>
<evidence type="ECO:0000256" key="1">
    <source>
        <dbReference type="ARBA" id="ARBA00004168"/>
    </source>
</evidence>